<dbReference type="PROSITE" id="PS50043">
    <property type="entry name" value="HTH_LUXR_2"/>
    <property type="match status" value="1"/>
</dbReference>
<dbReference type="InterPro" id="IPR036388">
    <property type="entry name" value="WH-like_DNA-bd_sf"/>
</dbReference>
<keyword evidence="3 7" id="KW-0238">DNA-binding</keyword>
<dbReference type="Gene3D" id="1.10.10.10">
    <property type="entry name" value="Winged helix-like DNA-binding domain superfamily/Winged helix DNA-binding domain"/>
    <property type="match status" value="1"/>
</dbReference>
<dbReference type="Pfam" id="PF00196">
    <property type="entry name" value="GerE"/>
    <property type="match status" value="1"/>
</dbReference>
<keyword evidence="2" id="KW-0805">Transcription regulation</keyword>
<reference evidence="7 8" key="1">
    <citation type="submission" date="2020-08" db="EMBL/GenBank/DDBJ databases">
        <title>Genomic Encyclopedia of Type Strains, Phase IV (KMG-IV): sequencing the most valuable type-strain genomes for metagenomic binning, comparative biology and taxonomic classification.</title>
        <authorList>
            <person name="Goeker M."/>
        </authorList>
    </citation>
    <scope>NUCLEOTIDE SEQUENCE [LARGE SCALE GENOMIC DNA]</scope>
    <source>
        <strain evidence="7 8">DSM 29853</strain>
    </source>
</reference>
<dbReference type="RefSeq" id="WP_246364890.1">
    <property type="nucleotide sequence ID" value="NZ_JACIEZ010000001.1"/>
</dbReference>
<keyword evidence="1" id="KW-0678">Repressor</keyword>
<feature type="domain" description="HTH merR-type" evidence="6">
    <location>
        <begin position="41"/>
        <end position="105"/>
    </location>
</feature>
<evidence type="ECO:0000313" key="8">
    <source>
        <dbReference type="Proteomes" id="UP000528286"/>
    </source>
</evidence>
<evidence type="ECO:0000259" key="6">
    <source>
        <dbReference type="PROSITE" id="PS50937"/>
    </source>
</evidence>
<dbReference type="SUPFAM" id="SSF46894">
    <property type="entry name" value="C-terminal effector domain of the bipartite response regulators"/>
    <property type="match status" value="1"/>
</dbReference>
<sequence length="228" mass="25389">MREIYARSEDRENTPEAKPGRARFLPAVRLPEGLPEGPVAIADMANAFGVTHRTLHFYEEKNLIKAGRIGLMRVYHAHDVHLMAIITLAREVGMPIATIQELMAELEQADSQEEADALFMEALMVRKRELMASLSTVHRQMQQITHLVDRPEDPHAAGNDNEGDGALSPLEIQCLELMAEGLTPVRLARSMAMEVREVQALEAGIIQKFNAHNRFQAVAKAVLLGIIK</sequence>
<dbReference type="SMART" id="SM00422">
    <property type="entry name" value="HTH_MERR"/>
    <property type="match status" value="1"/>
</dbReference>
<dbReference type="Gene3D" id="1.10.1660.10">
    <property type="match status" value="1"/>
</dbReference>
<dbReference type="CDD" id="cd00592">
    <property type="entry name" value="HTH_MerR-like"/>
    <property type="match status" value="1"/>
</dbReference>
<dbReference type="SMART" id="SM00421">
    <property type="entry name" value="HTH_LUXR"/>
    <property type="match status" value="1"/>
</dbReference>
<dbReference type="GO" id="GO:0003700">
    <property type="term" value="F:DNA-binding transcription factor activity"/>
    <property type="evidence" value="ECO:0007669"/>
    <property type="project" value="InterPro"/>
</dbReference>
<name>A0A7W6J2K9_9HYPH</name>
<dbReference type="InterPro" id="IPR000551">
    <property type="entry name" value="MerR-type_HTH_dom"/>
</dbReference>
<evidence type="ECO:0000256" key="1">
    <source>
        <dbReference type="ARBA" id="ARBA00022491"/>
    </source>
</evidence>
<dbReference type="Pfam" id="PF13411">
    <property type="entry name" value="MerR_1"/>
    <property type="match status" value="1"/>
</dbReference>
<dbReference type="InterPro" id="IPR009061">
    <property type="entry name" value="DNA-bd_dom_put_sf"/>
</dbReference>
<keyword evidence="4" id="KW-0804">Transcription</keyword>
<dbReference type="Proteomes" id="UP000528286">
    <property type="component" value="Unassembled WGS sequence"/>
</dbReference>
<evidence type="ECO:0000259" key="5">
    <source>
        <dbReference type="PROSITE" id="PS50043"/>
    </source>
</evidence>
<feature type="domain" description="HTH luxR-type" evidence="5">
    <location>
        <begin position="160"/>
        <end position="225"/>
    </location>
</feature>
<dbReference type="PANTHER" id="PTHR30204">
    <property type="entry name" value="REDOX-CYCLING DRUG-SENSING TRANSCRIPTIONAL ACTIVATOR SOXR"/>
    <property type="match status" value="1"/>
</dbReference>
<keyword evidence="8" id="KW-1185">Reference proteome</keyword>
<dbReference type="GO" id="GO:0003677">
    <property type="term" value="F:DNA binding"/>
    <property type="evidence" value="ECO:0007669"/>
    <property type="project" value="UniProtKB-KW"/>
</dbReference>
<dbReference type="InterPro" id="IPR016032">
    <property type="entry name" value="Sig_transdc_resp-reg_C-effctor"/>
</dbReference>
<organism evidence="7 8">
    <name type="scientific">Gellertiella hungarica</name>
    <dbReference type="NCBI Taxonomy" id="1572859"/>
    <lineage>
        <taxon>Bacteria</taxon>
        <taxon>Pseudomonadati</taxon>
        <taxon>Pseudomonadota</taxon>
        <taxon>Alphaproteobacteria</taxon>
        <taxon>Hyphomicrobiales</taxon>
        <taxon>Rhizobiaceae</taxon>
        <taxon>Gellertiella</taxon>
    </lineage>
</organism>
<dbReference type="PROSITE" id="PS50937">
    <property type="entry name" value="HTH_MERR_2"/>
    <property type="match status" value="1"/>
</dbReference>
<accession>A0A7W6J2K9</accession>
<dbReference type="AlphaFoldDB" id="A0A7W6J2K9"/>
<dbReference type="InterPro" id="IPR047057">
    <property type="entry name" value="MerR_fam"/>
</dbReference>
<evidence type="ECO:0000313" key="7">
    <source>
        <dbReference type="EMBL" id="MBB4063613.1"/>
    </source>
</evidence>
<protein>
    <submittedName>
        <fullName evidence="7">DNA-binding transcriptional MerR regulator</fullName>
    </submittedName>
</protein>
<evidence type="ECO:0000256" key="2">
    <source>
        <dbReference type="ARBA" id="ARBA00023015"/>
    </source>
</evidence>
<gene>
    <name evidence="7" type="ORF">GGR23_000774</name>
</gene>
<dbReference type="SUPFAM" id="SSF46955">
    <property type="entry name" value="Putative DNA-binding domain"/>
    <property type="match status" value="1"/>
</dbReference>
<evidence type="ECO:0000256" key="4">
    <source>
        <dbReference type="ARBA" id="ARBA00023163"/>
    </source>
</evidence>
<dbReference type="EMBL" id="JACIEZ010000001">
    <property type="protein sequence ID" value="MBB4063613.1"/>
    <property type="molecule type" value="Genomic_DNA"/>
</dbReference>
<proteinExistence type="predicted"/>
<comment type="caution">
    <text evidence="7">The sequence shown here is derived from an EMBL/GenBank/DDBJ whole genome shotgun (WGS) entry which is preliminary data.</text>
</comment>
<evidence type="ECO:0000256" key="3">
    <source>
        <dbReference type="ARBA" id="ARBA00023125"/>
    </source>
</evidence>
<dbReference type="InterPro" id="IPR000792">
    <property type="entry name" value="Tscrpt_reg_LuxR_C"/>
</dbReference>
<dbReference type="PANTHER" id="PTHR30204:SF69">
    <property type="entry name" value="MERR-FAMILY TRANSCRIPTIONAL REGULATOR"/>
    <property type="match status" value="1"/>
</dbReference>